<dbReference type="Proteomes" id="UP000480151">
    <property type="component" value="Unassembled WGS sequence"/>
</dbReference>
<name>A0A6M1PPN2_9BACL</name>
<reference evidence="2 3" key="1">
    <citation type="submission" date="2020-02" db="EMBL/GenBank/DDBJ databases">
        <authorList>
            <person name="Gao J."/>
            <person name="Sun J."/>
        </authorList>
    </citation>
    <scope>NUCLEOTIDE SEQUENCE [LARGE SCALE GENOMIC DNA]</scope>
    <source>
        <strain evidence="2 3">7124</strain>
    </source>
</reference>
<sequence length="113" mass="12854">MDRLAAQLAANQRSTVRVILVTRDFFKMKEWENLTTKYPNLKIMICDYIRVPSEVFVKALEILPELSGRLPKKGKPAEDNSYSKMNGGKEKKSSLPEREHVLLTPGTVPKLLP</sequence>
<organism evidence="2 3">
    <name type="scientific">Paenibacillus apii</name>
    <dbReference type="NCBI Taxonomy" id="1850370"/>
    <lineage>
        <taxon>Bacteria</taxon>
        <taxon>Bacillati</taxon>
        <taxon>Bacillota</taxon>
        <taxon>Bacilli</taxon>
        <taxon>Bacillales</taxon>
        <taxon>Paenibacillaceae</taxon>
        <taxon>Paenibacillus</taxon>
    </lineage>
</organism>
<keyword evidence="3" id="KW-1185">Reference proteome</keyword>
<feature type="compositionally biased region" description="Basic and acidic residues" evidence="1">
    <location>
        <begin position="87"/>
        <end position="101"/>
    </location>
</feature>
<feature type="region of interest" description="Disordered" evidence="1">
    <location>
        <begin position="69"/>
        <end position="113"/>
    </location>
</feature>
<evidence type="ECO:0000313" key="2">
    <source>
        <dbReference type="EMBL" id="NGM85220.1"/>
    </source>
</evidence>
<accession>A0A6M1PPN2</accession>
<protein>
    <submittedName>
        <fullName evidence="2">Uncharacterized protein</fullName>
    </submittedName>
</protein>
<dbReference type="EMBL" id="JAAKGU010000014">
    <property type="protein sequence ID" value="NGM85220.1"/>
    <property type="molecule type" value="Genomic_DNA"/>
</dbReference>
<proteinExistence type="predicted"/>
<dbReference type="AlphaFoldDB" id="A0A6M1PPN2"/>
<dbReference type="RefSeq" id="WP_165103274.1">
    <property type="nucleotide sequence ID" value="NZ_JAAKGU010000014.1"/>
</dbReference>
<evidence type="ECO:0000256" key="1">
    <source>
        <dbReference type="SAM" id="MobiDB-lite"/>
    </source>
</evidence>
<gene>
    <name evidence="2" type="ORF">G5B47_22710</name>
</gene>
<evidence type="ECO:0000313" key="3">
    <source>
        <dbReference type="Proteomes" id="UP000480151"/>
    </source>
</evidence>
<comment type="caution">
    <text evidence="2">The sequence shown here is derived from an EMBL/GenBank/DDBJ whole genome shotgun (WGS) entry which is preliminary data.</text>
</comment>